<evidence type="ECO:0000256" key="1">
    <source>
        <dbReference type="SAM" id="SignalP"/>
    </source>
</evidence>
<gene>
    <name evidence="2" type="ORF">JKP88DRAFT_214159</name>
</gene>
<feature type="signal peptide" evidence="1">
    <location>
        <begin position="1"/>
        <end position="24"/>
    </location>
</feature>
<dbReference type="EMBL" id="JAFCMP010000001">
    <property type="protein sequence ID" value="KAG5192887.1"/>
    <property type="molecule type" value="Genomic_DNA"/>
</dbReference>
<feature type="chain" id="PRO_5032584441" evidence="1">
    <location>
        <begin position="25"/>
        <end position="74"/>
    </location>
</feature>
<evidence type="ECO:0000313" key="2">
    <source>
        <dbReference type="EMBL" id="KAG5192887.1"/>
    </source>
</evidence>
<protein>
    <submittedName>
        <fullName evidence="2">Uncharacterized protein</fullName>
    </submittedName>
</protein>
<reference evidence="2" key="1">
    <citation type="submission" date="2021-02" db="EMBL/GenBank/DDBJ databases">
        <title>First Annotated Genome of the Yellow-green Alga Tribonema minus.</title>
        <authorList>
            <person name="Mahan K.M."/>
        </authorList>
    </citation>
    <scope>NUCLEOTIDE SEQUENCE</scope>
    <source>
        <strain evidence="2">UTEX B ZZ1240</strain>
    </source>
</reference>
<sequence length="74" mass="7583">MAKAHKGSALAWQAQVALLVLSNAARPQDMLVGDMGPGGGAISHPGIADSCCDLLADHVPGHRCPNSVGRHCNE</sequence>
<organism evidence="2 3">
    <name type="scientific">Tribonema minus</name>
    <dbReference type="NCBI Taxonomy" id="303371"/>
    <lineage>
        <taxon>Eukaryota</taxon>
        <taxon>Sar</taxon>
        <taxon>Stramenopiles</taxon>
        <taxon>Ochrophyta</taxon>
        <taxon>PX clade</taxon>
        <taxon>Xanthophyceae</taxon>
        <taxon>Tribonematales</taxon>
        <taxon>Tribonemataceae</taxon>
        <taxon>Tribonema</taxon>
    </lineage>
</organism>
<evidence type="ECO:0000313" key="3">
    <source>
        <dbReference type="Proteomes" id="UP000664859"/>
    </source>
</evidence>
<proteinExistence type="predicted"/>
<name>A0A835ZEB2_9STRA</name>
<keyword evidence="3" id="KW-1185">Reference proteome</keyword>
<dbReference type="AlphaFoldDB" id="A0A835ZEB2"/>
<accession>A0A835ZEB2</accession>
<comment type="caution">
    <text evidence="2">The sequence shown here is derived from an EMBL/GenBank/DDBJ whole genome shotgun (WGS) entry which is preliminary data.</text>
</comment>
<dbReference type="Proteomes" id="UP000664859">
    <property type="component" value="Unassembled WGS sequence"/>
</dbReference>
<keyword evidence="1" id="KW-0732">Signal</keyword>